<protein>
    <submittedName>
        <fullName evidence="1">Uncharacterized protein</fullName>
    </submittedName>
</protein>
<comment type="caution">
    <text evidence="1">The sequence shown here is derived from an EMBL/GenBank/DDBJ whole genome shotgun (WGS) entry which is preliminary data.</text>
</comment>
<proteinExistence type="predicted"/>
<dbReference type="AlphaFoldDB" id="A0A1Y1Y516"/>
<evidence type="ECO:0000313" key="1">
    <source>
        <dbReference type="EMBL" id="ORX93122.1"/>
    </source>
</evidence>
<dbReference type="Proteomes" id="UP000193144">
    <property type="component" value="Unassembled WGS sequence"/>
</dbReference>
<organism evidence="1 2">
    <name type="scientific">Clohesyomyces aquaticus</name>
    <dbReference type="NCBI Taxonomy" id="1231657"/>
    <lineage>
        <taxon>Eukaryota</taxon>
        <taxon>Fungi</taxon>
        <taxon>Dikarya</taxon>
        <taxon>Ascomycota</taxon>
        <taxon>Pezizomycotina</taxon>
        <taxon>Dothideomycetes</taxon>
        <taxon>Pleosporomycetidae</taxon>
        <taxon>Pleosporales</taxon>
        <taxon>Lindgomycetaceae</taxon>
        <taxon>Clohesyomyces</taxon>
    </lineage>
</organism>
<name>A0A1Y1Y516_9PLEO</name>
<sequence>MLTSNRKTVVVVVGSTGADITIFARHQERLVGAKTEAEAARMSEEQSVTAVPADMSRAIMWCKRLDVWEI</sequence>
<evidence type="ECO:0000313" key="2">
    <source>
        <dbReference type="Proteomes" id="UP000193144"/>
    </source>
</evidence>
<accession>A0A1Y1Y516</accession>
<reference evidence="1 2" key="1">
    <citation type="submission" date="2016-07" db="EMBL/GenBank/DDBJ databases">
        <title>Pervasive Adenine N6-methylation of Active Genes in Fungi.</title>
        <authorList>
            <consortium name="DOE Joint Genome Institute"/>
            <person name="Mondo S.J."/>
            <person name="Dannebaum R.O."/>
            <person name="Kuo R.C."/>
            <person name="Labutti K."/>
            <person name="Haridas S."/>
            <person name="Kuo A."/>
            <person name="Salamov A."/>
            <person name="Ahrendt S.R."/>
            <person name="Lipzen A."/>
            <person name="Sullivan W."/>
            <person name="Andreopoulos W.B."/>
            <person name="Clum A."/>
            <person name="Lindquist E."/>
            <person name="Daum C."/>
            <person name="Ramamoorthy G.K."/>
            <person name="Gryganskyi A."/>
            <person name="Culley D."/>
            <person name="Magnuson J.K."/>
            <person name="James T.Y."/>
            <person name="O'Malley M.A."/>
            <person name="Stajich J.E."/>
            <person name="Spatafora J.W."/>
            <person name="Visel A."/>
            <person name="Grigoriev I.V."/>
        </authorList>
    </citation>
    <scope>NUCLEOTIDE SEQUENCE [LARGE SCALE GENOMIC DNA]</scope>
    <source>
        <strain evidence="1 2">CBS 115471</strain>
    </source>
</reference>
<dbReference type="EMBL" id="MCFA01000354">
    <property type="protein sequence ID" value="ORX93122.1"/>
    <property type="molecule type" value="Genomic_DNA"/>
</dbReference>
<keyword evidence="2" id="KW-1185">Reference proteome</keyword>
<gene>
    <name evidence="1" type="ORF">BCR34DRAFT_580707</name>
</gene>